<gene>
    <name evidence="1" type="ORF">C5Y98_24910</name>
</gene>
<sequence length="174" mass="19224">MDGVFWQNDVGFVVDPQMMASSFPDGVRIEPTPLDALLNETGKLPQLGTAPLASWLLARMMCLTNERLGFETHAKLYHDGGGFYLNIVAFSRELKPLAFFNIHGTPSACSLWGQCDRDFSPSNLLQIFIAALVANADALVECRLQCYDTDPPDLDKRRIGKPMVLGWDGEAFLG</sequence>
<organism evidence="1 2">
    <name type="scientific">Blastopirellula marina</name>
    <dbReference type="NCBI Taxonomy" id="124"/>
    <lineage>
        <taxon>Bacteria</taxon>
        <taxon>Pseudomonadati</taxon>
        <taxon>Planctomycetota</taxon>
        <taxon>Planctomycetia</taxon>
        <taxon>Pirellulales</taxon>
        <taxon>Pirellulaceae</taxon>
        <taxon>Blastopirellula</taxon>
    </lineage>
</organism>
<proteinExistence type="predicted"/>
<dbReference type="OrthoDB" id="9988285at2"/>
<dbReference type="RefSeq" id="WP_105358464.1">
    <property type="nucleotide sequence ID" value="NZ_PUIB01000025.1"/>
</dbReference>
<evidence type="ECO:0000313" key="2">
    <source>
        <dbReference type="Proteomes" id="UP000239388"/>
    </source>
</evidence>
<protein>
    <submittedName>
        <fullName evidence="1">Uncharacterized protein</fullName>
    </submittedName>
</protein>
<evidence type="ECO:0000313" key="1">
    <source>
        <dbReference type="EMBL" id="PQO28148.1"/>
    </source>
</evidence>
<dbReference type="EMBL" id="PUIB01000025">
    <property type="protein sequence ID" value="PQO28148.1"/>
    <property type="molecule type" value="Genomic_DNA"/>
</dbReference>
<dbReference type="Proteomes" id="UP000239388">
    <property type="component" value="Unassembled WGS sequence"/>
</dbReference>
<comment type="caution">
    <text evidence="1">The sequence shown here is derived from an EMBL/GenBank/DDBJ whole genome shotgun (WGS) entry which is preliminary data.</text>
</comment>
<reference evidence="1 2" key="1">
    <citation type="submission" date="2018-02" db="EMBL/GenBank/DDBJ databases">
        <title>Comparative genomes isolates from brazilian mangrove.</title>
        <authorList>
            <person name="Araujo J.E."/>
            <person name="Taketani R.G."/>
            <person name="Silva M.C.P."/>
            <person name="Loureco M.V."/>
            <person name="Andreote F.D."/>
        </authorList>
    </citation>
    <scope>NUCLEOTIDE SEQUENCE [LARGE SCALE GENOMIC DNA]</scope>
    <source>
        <strain evidence="1 2">NAP PRIS-MGV</strain>
    </source>
</reference>
<dbReference type="AlphaFoldDB" id="A0A2S8F7M5"/>
<accession>A0A2S8F7M5</accession>
<name>A0A2S8F7M5_9BACT</name>